<dbReference type="AlphaFoldDB" id="A0A9N9GUT3"/>
<name>A0A9N9GUT3_9GLOM</name>
<dbReference type="EMBL" id="CAJVQA010006184">
    <property type="protein sequence ID" value="CAG8635737.1"/>
    <property type="molecule type" value="Genomic_DNA"/>
</dbReference>
<proteinExistence type="predicted"/>
<dbReference type="OrthoDB" id="2375675at2759"/>
<accession>A0A9N9GUT3</accession>
<sequence>MTRLSIWLKDHLYNNIKNNLDSTLDVLLKLSPPFRKNTSMIEQKEALKSSIHAFFKNSEENMTKYRTLYMWVKEAASNKKELKIIDKKHHAAFQRARFFSKQGAYIEPILEHMELSLFRFIIKQEKYIPYETVRNFVSKCNPPKKDDFSDTDLLCLLNFITILLIIEDQDALKPLREIKQKLESELIKRWISTRKRRHEEDDNKCNVKKRDLKNIEYRELTDFTLNVISKLEKNEEQVGKIVRLAIAKDETLINIWKSLMTQKDEYVKIKKFVTLANFQFDMVSTPDITFQMPVYMTNLAISYLQDLKIKEAET</sequence>
<keyword evidence="2" id="KW-1185">Reference proteome</keyword>
<evidence type="ECO:0000313" key="2">
    <source>
        <dbReference type="Proteomes" id="UP000789759"/>
    </source>
</evidence>
<reference evidence="1" key="1">
    <citation type="submission" date="2021-06" db="EMBL/GenBank/DDBJ databases">
        <authorList>
            <person name="Kallberg Y."/>
            <person name="Tangrot J."/>
            <person name="Rosling A."/>
        </authorList>
    </citation>
    <scope>NUCLEOTIDE SEQUENCE</scope>
    <source>
        <strain evidence="1">FL966</strain>
    </source>
</reference>
<comment type="caution">
    <text evidence="1">The sequence shown here is derived from an EMBL/GenBank/DDBJ whole genome shotgun (WGS) entry which is preliminary data.</text>
</comment>
<evidence type="ECO:0000313" key="1">
    <source>
        <dbReference type="EMBL" id="CAG8635737.1"/>
    </source>
</evidence>
<gene>
    <name evidence="1" type="ORF">CPELLU_LOCUS8609</name>
</gene>
<protein>
    <submittedName>
        <fullName evidence="1">16947_t:CDS:1</fullName>
    </submittedName>
</protein>
<dbReference type="Proteomes" id="UP000789759">
    <property type="component" value="Unassembled WGS sequence"/>
</dbReference>
<organism evidence="1 2">
    <name type="scientific">Cetraspora pellucida</name>
    <dbReference type="NCBI Taxonomy" id="1433469"/>
    <lineage>
        <taxon>Eukaryota</taxon>
        <taxon>Fungi</taxon>
        <taxon>Fungi incertae sedis</taxon>
        <taxon>Mucoromycota</taxon>
        <taxon>Glomeromycotina</taxon>
        <taxon>Glomeromycetes</taxon>
        <taxon>Diversisporales</taxon>
        <taxon>Gigasporaceae</taxon>
        <taxon>Cetraspora</taxon>
    </lineage>
</organism>